<feature type="coiled-coil region" evidence="1">
    <location>
        <begin position="57"/>
        <end position="84"/>
    </location>
</feature>
<proteinExistence type="predicted"/>
<dbReference type="AlphaFoldDB" id="A0A9P8QHU8"/>
<name>A0A9P8QHU8_WICPI</name>
<evidence type="ECO:0000256" key="1">
    <source>
        <dbReference type="SAM" id="Coils"/>
    </source>
</evidence>
<dbReference type="Proteomes" id="UP000774326">
    <property type="component" value="Unassembled WGS sequence"/>
</dbReference>
<keyword evidence="3" id="KW-1185">Reference proteome</keyword>
<gene>
    <name evidence="2" type="ORF">WICPIJ_000056</name>
</gene>
<accession>A0A9P8QHU8</accession>
<feature type="non-terminal residue" evidence="2">
    <location>
        <position position="1"/>
    </location>
</feature>
<evidence type="ECO:0000313" key="3">
    <source>
        <dbReference type="Proteomes" id="UP000774326"/>
    </source>
</evidence>
<sequence>RLRDELQKLNLLEEENPTLKDLESKFEELKIQKSQPDERILAMEARLKDYEGLQAIYEDTKSKFDVLLEEKENIQMQLSEAQRKLQA</sequence>
<protein>
    <submittedName>
        <fullName evidence="2">Uncharacterized protein</fullName>
    </submittedName>
</protein>
<evidence type="ECO:0000313" key="2">
    <source>
        <dbReference type="EMBL" id="KAH3688960.1"/>
    </source>
</evidence>
<reference evidence="2" key="2">
    <citation type="submission" date="2021-01" db="EMBL/GenBank/DDBJ databases">
        <authorList>
            <person name="Schikora-Tamarit M.A."/>
        </authorList>
    </citation>
    <scope>NUCLEOTIDE SEQUENCE</scope>
    <source>
        <strain evidence="2">CBS2887</strain>
    </source>
</reference>
<dbReference type="OrthoDB" id="3993288at2759"/>
<organism evidence="2 3">
    <name type="scientific">Wickerhamomyces pijperi</name>
    <name type="common">Yeast</name>
    <name type="synonym">Pichia pijperi</name>
    <dbReference type="NCBI Taxonomy" id="599730"/>
    <lineage>
        <taxon>Eukaryota</taxon>
        <taxon>Fungi</taxon>
        <taxon>Dikarya</taxon>
        <taxon>Ascomycota</taxon>
        <taxon>Saccharomycotina</taxon>
        <taxon>Saccharomycetes</taxon>
        <taxon>Phaffomycetales</taxon>
        <taxon>Wickerhamomycetaceae</taxon>
        <taxon>Wickerhamomyces</taxon>
    </lineage>
</organism>
<reference evidence="2" key="1">
    <citation type="journal article" date="2021" name="Open Biol.">
        <title>Shared evolutionary footprints suggest mitochondrial oxidative damage underlies multiple complex I losses in fungi.</title>
        <authorList>
            <person name="Schikora-Tamarit M.A."/>
            <person name="Marcet-Houben M."/>
            <person name="Nosek J."/>
            <person name="Gabaldon T."/>
        </authorList>
    </citation>
    <scope>NUCLEOTIDE SEQUENCE</scope>
    <source>
        <strain evidence="2">CBS2887</strain>
    </source>
</reference>
<keyword evidence="1" id="KW-0175">Coiled coil</keyword>
<comment type="caution">
    <text evidence="2">The sequence shown here is derived from an EMBL/GenBank/DDBJ whole genome shotgun (WGS) entry which is preliminary data.</text>
</comment>
<feature type="non-terminal residue" evidence="2">
    <location>
        <position position="87"/>
    </location>
</feature>
<dbReference type="EMBL" id="JAEUBG010000032">
    <property type="protein sequence ID" value="KAH3688960.1"/>
    <property type="molecule type" value="Genomic_DNA"/>
</dbReference>